<comment type="caution">
    <text evidence="1">The sequence shown here is derived from an EMBL/GenBank/DDBJ whole genome shotgun (WGS) entry which is preliminary data.</text>
</comment>
<evidence type="ECO:0000313" key="2">
    <source>
        <dbReference type="Proteomes" id="UP001066276"/>
    </source>
</evidence>
<keyword evidence="2" id="KW-1185">Reference proteome</keyword>
<name>A0AAV7VXF2_PLEWA</name>
<organism evidence="1 2">
    <name type="scientific">Pleurodeles waltl</name>
    <name type="common">Iberian ribbed newt</name>
    <dbReference type="NCBI Taxonomy" id="8319"/>
    <lineage>
        <taxon>Eukaryota</taxon>
        <taxon>Metazoa</taxon>
        <taxon>Chordata</taxon>
        <taxon>Craniata</taxon>
        <taxon>Vertebrata</taxon>
        <taxon>Euteleostomi</taxon>
        <taxon>Amphibia</taxon>
        <taxon>Batrachia</taxon>
        <taxon>Caudata</taxon>
        <taxon>Salamandroidea</taxon>
        <taxon>Salamandridae</taxon>
        <taxon>Pleurodelinae</taxon>
        <taxon>Pleurodeles</taxon>
    </lineage>
</organism>
<dbReference type="AlphaFoldDB" id="A0AAV7VXF2"/>
<accession>A0AAV7VXF2</accession>
<protein>
    <submittedName>
        <fullName evidence="1">Uncharacterized protein</fullName>
    </submittedName>
</protein>
<evidence type="ECO:0000313" key="1">
    <source>
        <dbReference type="EMBL" id="KAJ1205302.1"/>
    </source>
</evidence>
<dbReference type="EMBL" id="JANPWB010000002">
    <property type="protein sequence ID" value="KAJ1205302.1"/>
    <property type="molecule type" value="Genomic_DNA"/>
</dbReference>
<gene>
    <name evidence="1" type="ORF">NDU88_000737</name>
</gene>
<dbReference type="Proteomes" id="UP001066276">
    <property type="component" value="Chromosome 1_2"/>
</dbReference>
<proteinExistence type="predicted"/>
<sequence>MKVIFRGKSHFIDRPEEVWRWLEMWDKAATSRMERTGLTVHCSSGPASPDWRSCGERQLEGTADQIVDIVAPTRVEIEQDGTMGVVTPGSTDGSMGTMVLGGVTPGGHLTCYLTLECRCLALLMEGLDLRG</sequence>
<reference evidence="1" key="1">
    <citation type="journal article" date="2022" name="bioRxiv">
        <title>Sequencing and chromosome-scale assembly of the giantPleurodeles waltlgenome.</title>
        <authorList>
            <person name="Brown T."/>
            <person name="Elewa A."/>
            <person name="Iarovenko S."/>
            <person name="Subramanian E."/>
            <person name="Araus A.J."/>
            <person name="Petzold A."/>
            <person name="Susuki M."/>
            <person name="Suzuki K.-i.T."/>
            <person name="Hayashi T."/>
            <person name="Toyoda A."/>
            <person name="Oliveira C."/>
            <person name="Osipova E."/>
            <person name="Leigh N.D."/>
            <person name="Simon A."/>
            <person name="Yun M.H."/>
        </authorList>
    </citation>
    <scope>NUCLEOTIDE SEQUENCE</scope>
    <source>
        <strain evidence="1">20211129_DDA</strain>
        <tissue evidence="1">Liver</tissue>
    </source>
</reference>